<name>B3E174_METI4</name>
<dbReference type="KEGG" id="min:Minf_0815"/>
<proteinExistence type="predicted"/>
<gene>
    <name evidence="1" type="ordered locus">Minf_0815</name>
</gene>
<dbReference type="Proteomes" id="UP000009149">
    <property type="component" value="Chromosome"/>
</dbReference>
<evidence type="ECO:0000313" key="1">
    <source>
        <dbReference type="EMBL" id="ACD82870.1"/>
    </source>
</evidence>
<dbReference type="AlphaFoldDB" id="B3E174"/>
<reference evidence="1 2" key="1">
    <citation type="journal article" date="2008" name="Biol. Direct">
        <title>Complete genome sequence of the extremely acidophilic methanotroph isolate V4, Methylacidiphilum infernorum, a representative of the bacterial phylum Verrucomicrobia.</title>
        <authorList>
            <person name="Hou S."/>
            <person name="Makarova K.S."/>
            <person name="Saw J.H."/>
            <person name="Senin P."/>
            <person name="Ly B.V."/>
            <person name="Zhou Z."/>
            <person name="Ren Y."/>
            <person name="Wang J."/>
            <person name="Galperin M.Y."/>
            <person name="Omelchenko M.V."/>
            <person name="Wolf Y.I."/>
            <person name="Yutin N."/>
            <person name="Koonin E.V."/>
            <person name="Stott M.B."/>
            <person name="Mountain B.W."/>
            <person name="Crowe M.A."/>
            <person name="Smirnova A.V."/>
            <person name="Dunfield P.F."/>
            <person name="Feng L."/>
            <person name="Wang L."/>
            <person name="Alam M."/>
        </authorList>
    </citation>
    <scope>NUCLEOTIDE SEQUENCE [LARGE SCALE GENOMIC DNA]</scope>
    <source>
        <strain evidence="2">Isolate V4</strain>
    </source>
</reference>
<evidence type="ECO:0000313" key="2">
    <source>
        <dbReference type="Proteomes" id="UP000009149"/>
    </source>
</evidence>
<organism evidence="1 2">
    <name type="scientific">Methylacidiphilum infernorum (isolate V4)</name>
    <name type="common">Methylokorus infernorum (strain V4)</name>
    <dbReference type="NCBI Taxonomy" id="481448"/>
    <lineage>
        <taxon>Bacteria</taxon>
        <taxon>Pseudomonadati</taxon>
        <taxon>Verrucomicrobiota</taxon>
        <taxon>Methylacidiphilae</taxon>
        <taxon>Methylacidiphilales</taxon>
        <taxon>Methylacidiphilaceae</taxon>
        <taxon>Methylacidiphilum (ex Ratnadevi et al. 2023)</taxon>
    </lineage>
</organism>
<dbReference type="HOGENOM" id="CLU_3272635_0_0_0"/>
<dbReference type="STRING" id="481448.Minf_0815"/>
<dbReference type="EMBL" id="CP000975">
    <property type="protein sequence ID" value="ACD82870.1"/>
    <property type="molecule type" value="Genomic_DNA"/>
</dbReference>
<sequence>MFKNVNYEGFHFFSFSIARAKSKGGFPFSAFIAWPSRGLIL</sequence>
<accession>B3E174</accession>
<protein>
    <submittedName>
        <fullName evidence="1">Uncharacterized protein</fullName>
    </submittedName>
</protein>